<dbReference type="GO" id="GO:0003824">
    <property type="term" value="F:catalytic activity"/>
    <property type="evidence" value="ECO:0007669"/>
    <property type="project" value="InterPro"/>
</dbReference>
<dbReference type="InterPro" id="IPR034428">
    <property type="entry name" value="ThiH/NoCL/HydG-like"/>
</dbReference>
<keyword evidence="2" id="KW-0004">4Fe-4S</keyword>
<comment type="caution">
    <text evidence="8">The sequence shown here is derived from an EMBL/GenBank/DDBJ whole genome shotgun (WGS) entry which is preliminary data.</text>
</comment>
<evidence type="ECO:0000256" key="1">
    <source>
        <dbReference type="ARBA" id="ARBA00001966"/>
    </source>
</evidence>
<dbReference type="CDD" id="cd01335">
    <property type="entry name" value="Radical_SAM"/>
    <property type="match status" value="1"/>
</dbReference>
<proteinExistence type="predicted"/>
<dbReference type="InterPro" id="IPR024007">
    <property type="entry name" value="FeFe-hyd_mat_HydG"/>
</dbReference>
<keyword evidence="4" id="KW-0479">Metal-binding</keyword>
<gene>
    <name evidence="8" type="primary">hydG</name>
    <name evidence="8" type="ORF">ENH14_01070</name>
</gene>
<evidence type="ECO:0000256" key="2">
    <source>
        <dbReference type="ARBA" id="ARBA00022485"/>
    </source>
</evidence>
<dbReference type="PANTHER" id="PTHR43583">
    <property type="entry name" value="2-IMINOACETATE SYNTHASE"/>
    <property type="match status" value="1"/>
</dbReference>
<dbReference type="NCBIfam" id="TIGR03955">
    <property type="entry name" value="rSAM_HydG"/>
    <property type="match status" value="1"/>
</dbReference>
<accession>A0A7V0LTN2</accession>
<dbReference type="EMBL" id="DRDR01000047">
    <property type="protein sequence ID" value="HDL60027.1"/>
    <property type="molecule type" value="Genomic_DNA"/>
</dbReference>
<name>A0A7V0LTN2_UNCW3</name>
<evidence type="ECO:0000313" key="8">
    <source>
        <dbReference type="EMBL" id="HDL60027.1"/>
    </source>
</evidence>
<evidence type="ECO:0000256" key="3">
    <source>
        <dbReference type="ARBA" id="ARBA00022691"/>
    </source>
</evidence>
<dbReference type="SMART" id="SM00876">
    <property type="entry name" value="BATS"/>
    <property type="match status" value="1"/>
</dbReference>
<dbReference type="GO" id="GO:0051539">
    <property type="term" value="F:4 iron, 4 sulfur cluster binding"/>
    <property type="evidence" value="ECO:0007669"/>
    <property type="project" value="UniProtKB-KW"/>
</dbReference>
<evidence type="ECO:0000256" key="6">
    <source>
        <dbReference type="ARBA" id="ARBA00023014"/>
    </source>
</evidence>
<dbReference type="GO" id="GO:0046872">
    <property type="term" value="F:metal ion binding"/>
    <property type="evidence" value="ECO:0007669"/>
    <property type="project" value="UniProtKB-KW"/>
</dbReference>
<dbReference type="PROSITE" id="PS51918">
    <property type="entry name" value="RADICAL_SAM"/>
    <property type="match status" value="1"/>
</dbReference>
<evidence type="ECO:0000256" key="4">
    <source>
        <dbReference type="ARBA" id="ARBA00022723"/>
    </source>
</evidence>
<keyword evidence="6" id="KW-0411">Iron-sulfur</keyword>
<dbReference type="InterPro" id="IPR058240">
    <property type="entry name" value="rSAM_sf"/>
</dbReference>
<dbReference type="Pfam" id="PF06968">
    <property type="entry name" value="BATS"/>
    <property type="match status" value="1"/>
</dbReference>
<keyword evidence="3" id="KW-0949">S-adenosyl-L-methionine</keyword>
<feature type="domain" description="Radical SAM core" evidence="7">
    <location>
        <begin position="94"/>
        <end position="332"/>
    </location>
</feature>
<dbReference type="SUPFAM" id="SSF102114">
    <property type="entry name" value="Radical SAM enzymes"/>
    <property type="match status" value="1"/>
</dbReference>
<dbReference type="PANTHER" id="PTHR43583:SF2">
    <property type="entry name" value="THIAZOLE BIOSYNTHESIS PROTEIN"/>
    <property type="match status" value="1"/>
</dbReference>
<keyword evidence="5" id="KW-0408">Iron</keyword>
<dbReference type="InterPro" id="IPR007197">
    <property type="entry name" value="rSAM"/>
</dbReference>
<dbReference type="SFLD" id="SFLDS00029">
    <property type="entry name" value="Radical_SAM"/>
    <property type="match status" value="1"/>
</dbReference>
<dbReference type="GO" id="GO:0044272">
    <property type="term" value="P:sulfur compound biosynthetic process"/>
    <property type="evidence" value="ECO:0007669"/>
    <property type="project" value="UniProtKB-ARBA"/>
</dbReference>
<dbReference type="Proteomes" id="UP000886381">
    <property type="component" value="Unassembled WGS sequence"/>
</dbReference>
<dbReference type="InterPro" id="IPR010722">
    <property type="entry name" value="BATS_dom"/>
</dbReference>
<dbReference type="SFLD" id="SFLDG01060">
    <property type="entry name" value="BATS_domain_containing"/>
    <property type="match status" value="1"/>
</dbReference>
<comment type="cofactor">
    <cofactor evidence="1">
        <name>[4Fe-4S] cluster</name>
        <dbReference type="ChEBI" id="CHEBI:49883"/>
    </cofactor>
</comment>
<reference evidence="8" key="1">
    <citation type="journal article" date="2020" name="mSystems">
        <title>Genome- and Community-Level Interaction Insights into Carbon Utilization and Element Cycling Functions of Hydrothermarchaeota in Hydrothermal Sediment.</title>
        <authorList>
            <person name="Zhou Z."/>
            <person name="Liu Y."/>
            <person name="Xu W."/>
            <person name="Pan J."/>
            <person name="Luo Z.H."/>
            <person name="Li M."/>
        </authorList>
    </citation>
    <scope>NUCLEOTIDE SEQUENCE [LARGE SCALE GENOMIC DNA]</scope>
    <source>
        <strain evidence="8">HyVt-28</strain>
    </source>
</reference>
<evidence type="ECO:0000256" key="5">
    <source>
        <dbReference type="ARBA" id="ARBA00023004"/>
    </source>
</evidence>
<evidence type="ECO:0000259" key="7">
    <source>
        <dbReference type="PROSITE" id="PS51918"/>
    </source>
</evidence>
<dbReference type="AlphaFoldDB" id="A0A7V0LTN2"/>
<dbReference type="InterPro" id="IPR013785">
    <property type="entry name" value="Aldolase_TIM"/>
</dbReference>
<dbReference type="GO" id="GO:0042364">
    <property type="term" value="P:water-soluble vitamin biosynthetic process"/>
    <property type="evidence" value="ECO:0007669"/>
    <property type="project" value="UniProtKB-ARBA"/>
</dbReference>
<organism evidence="8">
    <name type="scientific">candidate division WOR-3 bacterium</name>
    <dbReference type="NCBI Taxonomy" id="2052148"/>
    <lineage>
        <taxon>Bacteria</taxon>
        <taxon>Bacteria division WOR-3</taxon>
    </lineage>
</organism>
<protein>
    <submittedName>
        <fullName evidence="8">[FeFe] hydrogenase H-cluster radical SAM maturase HydG</fullName>
    </submittedName>
</protein>
<dbReference type="SFLD" id="SFLDG01081">
    <property type="entry name" value="cleavage_of_the_Ca-Cb_bond_in"/>
    <property type="match status" value="1"/>
</dbReference>
<dbReference type="Gene3D" id="3.20.20.70">
    <property type="entry name" value="Aldolase class I"/>
    <property type="match status" value="1"/>
</dbReference>
<sequence>MATTLKSWIESRIKEDEITKYMENGRDFINDEEIWEKIEKNKNPDPSWIREIFQKSLEIETLTPDETAALINVDDPDLIEEMKEVALKVKLKVYDNRIVTFAPLYLGNYCVNNCLYCGFRKDNHVIKRKVLTEEEIRRETEVLAGEIGHKRLIVVYGEHPVMDVEYMARSLEIIYDVKVPVREGYGQIRRANVNAPPLQIDELKILKEVGIGTYQVFQETYHHDTYNKLHPQGTIKGNYQWRLYCMHRALEAGVDDVGIGALFGLYDWRFEVMGLLYHSIELEKKFGIGPHTISFPRLEPAANTPFVQETKYKVSNQDFEKLILVLRLAVPYTGLILTARESKEVRDRVIHYGVTQTDASTKIGIGAYSDRYHEQELERQQFMIGDQRSLDELIRDLAKMGYITSFCTAGYRCGRTGKCIMDLLRTGKEGRLCKLNAILTFKEWLLDFASSETQEIGQMLIKRELQEVKQTMPHVYPKLMEYYRRIENGERDLYF</sequence>
<dbReference type="Pfam" id="PF04055">
    <property type="entry name" value="Radical_SAM"/>
    <property type="match status" value="1"/>
</dbReference>